<feature type="transmembrane region" description="Helical" evidence="1">
    <location>
        <begin position="93"/>
        <end position="114"/>
    </location>
</feature>
<dbReference type="EMBL" id="CP029188">
    <property type="protein sequence ID" value="AWI30794.1"/>
    <property type="molecule type" value="Genomic_DNA"/>
</dbReference>
<evidence type="ECO:0000313" key="2">
    <source>
        <dbReference type="EMBL" id="AWI30794.1"/>
    </source>
</evidence>
<feature type="transmembrane region" description="Helical" evidence="1">
    <location>
        <begin position="40"/>
        <end position="61"/>
    </location>
</feature>
<sequence length="133" mass="12961">MSGSGAWPARPPKAVRIAAYIGLAVLGVAVGAAGSLVQAAWFPLGLLLALLGAAALFYGGLRATGTQLGVVAPAAGWVASVLLLSAGRPEGDGLFAGGLGEIVFLFGGTALAVMCATMTRLPQPGGSSGRLGT</sequence>
<keyword evidence="1" id="KW-0812">Transmembrane</keyword>
<keyword evidence="1" id="KW-0472">Membrane</keyword>
<dbReference type="KEGG" id="stir:DDW44_19925"/>
<evidence type="ECO:0000256" key="1">
    <source>
        <dbReference type="SAM" id="Phobius"/>
    </source>
</evidence>
<keyword evidence="3" id="KW-1185">Reference proteome</keyword>
<dbReference type="OrthoDB" id="4338760at2"/>
<reference evidence="2 3" key="1">
    <citation type="submission" date="2018-05" db="EMBL/GenBank/DDBJ databases">
        <title>Complete genome sequence of sponge-derived Streptomyces sp. HNM0039.</title>
        <authorList>
            <person name="Huang X."/>
            <person name="Zhou S."/>
        </authorList>
    </citation>
    <scope>NUCLEOTIDE SEQUENCE [LARGE SCALE GENOMIC DNA]</scope>
    <source>
        <strain evidence="2 3">HNM0039</strain>
    </source>
</reference>
<name>A0A2S1SWK1_9ACTN</name>
<dbReference type="InterPro" id="IPR046095">
    <property type="entry name" value="DUF6113"/>
</dbReference>
<gene>
    <name evidence="2" type="ORF">DDW44_19925</name>
</gene>
<accession>A0A2S1SWK1</accession>
<evidence type="ECO:0000313" key="3">
    <source>
        <dbReference type="Proteomes" id="UP000244900"/>
    </source>
</evidence>
<feature type="transmembrane region" description="Helical" evidence="1">
    <location>
        <begin position="68"/>
        <end position="87"/>
    </location>
</feature>
<dbReference type="RefSeq" id="WP_017947210.1">
    <property type="nucleotide sequence ID" value="NZ_CP029188.1"/>
</dbReference>
<keyword evidence="1" id="KW-1133">Transmembrane helix</keyword>
<organism evidence="2 3">
    <name type="scientific">Streptomyces tirandamycinicus</name>
    <dbReference type="NCBI Taxonomy" id="2174846"/>
    <lineage>
        <taxon>Bacteria</taxon>
        <taxon>Bacillati</taxon>
        <taxon>Actinomycetota</taxon>
        <taxon>Actinomycetes</taxon>
        <taxon>Kitasatosporales</taxon>
        <taxon>Streptomycetaceae</taxon>
        <taxon>Streptomyces</taxon>
    </lineage>
</organism>
<protein>
    <recommendedName>
        <fullName evidence="4">Integral membrane protein</fullName>
    </recommendedName>
</protein>
<proteinExistence type="predicted"/>
<dbReference type="AlphaFoldDB" id="A0A2S1SWK1"/>
<evidence type="ECO:0008006" key="4">
    <source>
        <dbReference type="Google" id="ProtNLM"/>
    </source>
</evidence>
<feature type="transmembrane region" description="Helical" evidence="1">
    <location>
        <begin position="17"/>
        <end position="34"/>
    </location>
</feature>
<dbReference type="Pfam" id="PF19608">
    <property type="entry name" value="DUF6113"/>
    <property type="match status" value="1"/>
</dbReference>
<dbReference type="Proteomes" id="UP000244900">
    <property type="component" value="Chromosome"/>
</dbReference>